<evidence type="ECO:0000256" key="5">
    <source>
        <dbReference type="ARBA" id="ARBA00022737"/>
    </source>
</evidence>
<evidence type="ECO:0000256" key="4">
    <source>
        <dbReference type="ARBA" id="ARBA00022490"/>
    </source>
</evidence>
<evidence type="ECO:0000256" key="7">
    <source>
        <dbReference type="ARBA" id="ARBA00023212"/>
    </source>
</evidence>
<evidence type="ECO:0000259" key="13">
    <source>
        <dbReference type="SMART" id="SM01349"/>
    </source>
</evidence>
<comment type="subunit">
    <text evidence="10">Interacts with CCP110 and CEP97. Interacts with ARMC9, TOGARAM1, CCDC66 and CSPP1.</text>
</comment>
<dbReference type="InterPro" id="IPR034085">
    <property type="entry name" value="TOG"/>
</dbReference>
<keyword evidence="6" id="KW-0175">Coiled coil</keyword>
<dbReference type="GO" id="GO:0005814">
    <property type="term" value="C:centriole"/>
    <property type="evidence" value="ECO:0007669"/>
    <property type="project" value="UniProtKB-SubCell"/>
</dbReference>
<evidence type="ECO:0000256" key="3">
    <source>
        <dbReference type="ARBA" id="ARBA00004647"/>
    </source>
</evidence>
<dbReference type="Pfam" id="PF21038">
    <property type="entry name" value="CEP104_N"/>
    <property type="match status" value="1"/>
</dbReference>
<sequence length="927" mass="104395">MTHKIGFTVISWSGHEENYSAKELMVHAPTVNGWRSARFCRYPQEITLQMVERCRIRKLQLLAHQYLISAKVEFHIGDRPLDAASSQQFGRLGYVSLSNNEKTGFRSRELKSVHVDATGTYLKLTFHRNHVNQYNLYNQVALVAINILGDPVNCSDVIVGHHSSALDCESISPLDDLAFDMYQDPEVAHIIRMLDDKKQEMVRLEKYDLAKELKQAIADLQKVGERLARYDVEKHSAIEREDYDTAKQKKEQMESYRLRVYQQLELHDLLDMGQFQRKSQDGTDCGVPSPNLWPLKHTTCLSETPNKSKHGRLLMEQEPITPKATSPQYIHEATACLLSHIPKTEVSSLPYDERPLPALGKRSGEQSQPWPEQTPAHLDPSTPHNPGVTGEPEPLSEKAQREASLPIEVYGDRLVSGAYSKTWSYREDALLEVYKKLAEIPSGTSKADLRNLMRGAVFLCKKAVTDKVSSVFQASLKLLRMILREFVSSHQLGRSEITYCVEQTWPDLLSRTSESTLRLRMLAISFIQEMALYKEVRALQIVPAELVKPMKRSMPARLAFSRLDILEKLLEKLGTGDSGFTVDNVMRFLAGALEHSAGSVRELAVCIVQAMYRLHGYVVRNYLPSEDASTRKNVLYKNLFDSFAEIDGKVLDSQASKEGRTHLGEGEREKEEIKSLQEQLAVLKEISEKGNDKNKSPERKAEKPTNPGVKKGTYSISADTKESQSAVSNYMDNLCIFCGKRAKSFTEEGLDLHYWKYCPMLYRCLRCKQVVEIASLTKHLISECEHRANFTQCPRCSEAIIRDELTAHIQSTGCNPLPASVSNRICNHCPLCHENFPPGEEAWKSHLMDSRVGCKQNTRRAVALHRAQTHAQATTKPAAAAAAAAVSVCKGRGVGRRRDRAPAPALRPSRTSRIIPGSAPNHRPIQT</sequence>
<dbReference type="SMART" id="SM01349">
    <property type="entry name" value="TOG"/>
    <property type="match status" value="1"/>
</dbReference>
<dbReference type="Ensembl" id="ENSEEET00000001274.2">
    <property type="protein sequence ID" value="ENSEEEP00000001243.2"/>
    <property type="gene ID" value="ENSEEEG00000000848.2"/>
</dbReference>
<dbReference type="PANTHER" id="PTHR13371:SF0">
    <property type="entry name" value="CENTROSOMAL PROTEIN OF 104 KDA"/>
    <property type="match status" value="1"/>
</dbReference>
<feature type="compositionally biased region" description="Basic and acidic residues" evidence="12">
    <location>
        <begin position="687"/>
        <end position="703"/>
    </location>
</feature>
<dbReference type="AlphaFoldDB" id="A0A4W4DPV0"/>
<keyword evidence="4" id="KW-0963">Cytoplasm</keyword>
<keyword evidence="5" id="KW-0677">Repeat</keyword>
<organism evidence="14 15">
    <name type="scientific">Electrophorus electricus</name>
    <name type="common">Electric eel</name>
    <name type="synonym">Gymnotus electricus</name>
    <dbReference type="NCBI Taxonomy" id="8005"/>
    <lineage>
        <taxon>Eukaryota</taxon>
        <taxon>Metazoa</taxon>
        <taxon>Chordata</taxon>
        <taxon>Craniata</taxon>
        <taxon>Vertebrata</taxon>
        <taxon>Euteleostomi</taxon>
        <taxon>Actinopterygii</taxon>
        <taxon>Neopterygii</taxon>
        <taxon>Teleostei</taxon>
        <taxon>Ostariophysi</taxon>
        <taxon>Gymnotiformes</taxon>
        <taxon>Gymnotoidei</taxon>
        <taxon>Gymnotidae</taxon>
        <taxon>Electrophorus</taxon>
    </lineage>
</organism>
<dbReference type="Proteomes" id="UP000314983">
    <property type="component" value="Chromosome 23"/>
</dbReference>
<dbReference type="InterPro" id="IPR048739">
    <property type="entry name" value="CEP104_N"/>
</dbReference>
<dbReference type="GeneTree" id="ENSGT00390000013405"/>
<reference evidence="14" key="4">
    <citation type="submission" date="2025-08" db="UniProtKB">
        <authorList>
            <consortium name="Ensembl"/>
        </authorList>
    </citation>
    <scope>IDENTIFICATION</scope>
</reference>
<evidence type="ECO:0000256" key="11">
    <source>
        <dbReference type="ARBA" id="ARBA00068547"/>
    </source>
</evidence>
<evidence type="ECO:0000256" key="2">
    <source>
        <dbReference type="ARBA" id="ARBA00004138"/>
    </source>
</evidence>
<feature type="domain" description="TOG" evidence="13">
    <location>
        <begin position="396"/>
        <end position="652"/>
    </location>
</feature>
<evidence type="ECO:0000256" key="9">
    <source>
        <dbReference type="ARBA" id="ARBA00059645"/>
    </source>
</evidence>
<dbReference type="SUPFAM" id="SSF49785">
    <property type="entry name" value="Galactose-binding domain-like"/>
    <property type="match status" value="1"/>
</dbReference>
<dbReference type="InterPro" id="IPR016024">
    <property type="entry name" value="ARM-type_fold"/>
</dbReference>
<reference evidence="14" key="5">
    <citation type="submission" date="2025-09" db="UniProtKB">
        <authorList>
            <consortium name="Ensembl"/>
        </authorList>
    </citation>
    <scope>IDENTIFICATION</scope>
</reference>
<accession>A0A4W4DPV0</accession>
<dbReference type="Pfam" id="PF21039">
    <property type="entry name" value="CEP104_ZnF"/>
    <property type="match status" value="1"/>
</dbReference>
<evidence type="ECO:0000313" key="15">
    <source>
        <dbReference type="Proteomes" id="UP000314983"/>
    </source>
</evidence>
<dbReference type="SUPFAM" id="SSF48371">
    <property type="entry name" value="ARM repeat"/>
    <property type="match status" value="1"/>
</dbReference>
<dbReference type="GO" id="GO:0005929">
    <property type="term" value="C:cilium"/>
    <property type="evidence" value="ECO:0007669"/>
    <property type="project" value="UniProtKB-SubCell"/>
</dbReference>
<dbReference type="Pfam" id="PF21040">
    <property type="entry name" value="CEP104-like_TOG"/>
    <property type="match status" value="1"/>
</dbReference>
<dbReference type="Gene3D" id="1.25.10.10">
    <property type="entry name" value="Leucine-rich Repeat Variant"/>
    <property type="match status" value="1"/>
</dbReference>
<proteinExistence type="predicted"/>
<dbReference type="InterPro" id="IPR008979">
    <property type="entry name" value="Galactose-bd-like_sf"/>
</dbReference>
<dbReference type="FunFam" id="1.25.10.10:FF:000200">
    <property type="entry name" value="Centrosomal protein of 104 kDa"/>
    <property type="match status" value="1"/>
</dbReference>
<evidence type="ECO:0000256" key="6">
    <source>
        <dbReference type="ARBA" id="ARBA00023054"/>
    </source>
</evidence>
<keyword evidence="7" id="KW-0206">Cytoskeleton</keyword>
<comment type="function">
    <text evidence="9">Required for ciliogenesis and for structural integrity at the ciliary tip.</text>
</comment>
<name>A0A4W4DPV0_ELEEL</name>
<feature type="region of interest" description="Disordered" evidence="12">
    <location>
        <begin position="348"/>
        <end position="402"/>
    </location>
</feature>
<evidence type="ECO:0000313" key="14">
    <source>
        <dbReference type="Ensembl" id="ENSEEEP00000001243.2"/>
    </source>
</evidence>
<feature type="compositionally biased region" description="Low complexity" evidence="12">
    <location>
        <begin position="902"/>
        <end position="913"/>
    </location>
</feature>
<dbReference type="InterPro" id="IPR052607">
    <property type="entry name" value="CEP104-like"/>
</dbReference>
<dbReference type="STRING" id="8005.ENSEEEP00000001243"/>
<keyword evidence="15" id="KW-1185">Reference proteome</keyword>
<dbReference type="GO" id="GO:0000922">
    <property type="term" value="C:spindle pole"/>
    <property type="evidence" value="ECO:0007669"/>
    <property type="project" value="UniProtKB-SubCell"/>
</dbReference>
<dbReference type="PANTHER" id="PTHR13371">
    <property type="entry name" value="GLYCINE-, GLUTAMATE-, THIENYLCYCLOHEXYLPIPERIDINE-BINDING PROTEIN"/>
    <property type="match status" value="1"/>
</dbReference>
<feature type="region of interest" description="Disordered" evidence="12">
    <location>
        <begin position="892"/>
        <end position="927"/>
    </location>
</feature>
<protein>
    <recommendedName>
        <fullName evidence="11">Centrosomal protein of 104 kDa</fullName>
    </recommendedName>
</protein>
<feature type="region of interest" description="Disordered" evidence="12">
    <location>
        <begin position="687"/>
        <end position="717"/>
    </location>
</feature>
<comment type="subcellular location">
    <subcellularLocation>
        <location evidence="2">Cell projection</location>
        <location evidence="2">Cilium</location>
    </subcellularLocation>
    <subcellularLocation>
        <location evidence="1">Cytoplasm</location>
        <location evidence="1">Cytoskeleton</location>
        <location evidence="1">Microtubule organizing center</location>
        <location evidence="1">Centrosome</location>
        <location evidence="1">Centriole</location>
    </subcellularLocation>
    <subcellularLocation>
        <location evidence="3">Cytoplasm</location>
        <location evidence="3">Cytoskeleton</location>
        <location evidence="3">Spindle pole</location>
    </subcellularLocation>
</comment>
<evidence type="ECO:0000256" key="8">
    <source>
        <dbReference type="ARBA" id="ARBA00023273"/>
    </source>
</evidence>
<dbReference type="InterPro" id="IPR048738">
    <property type="entry name" value="CEP104_Znf"/>
</dbReference>
<evidence type="ECO:0000256" key="10">
    <source>
        <dbReference type="ARBA" id="ARBA00065345"/>
    </source>
</evidence>
<gene>
    <name evidence="14" type="primary">CEP104</name>
</gene>
<reference evidence="15" key="2">
    <citation type="journal article" date="2017" name="Sci. Adv.">
        <title>A tail of two voltages: Proteomic comparison of the three electric organs of the electric eel.</title>
        <authorList>
            <person name="Traeger L.L."/>
            <person name="Sabat G."/>
            <person name="Barrett-Wilt G.A."/>
            <person name="Wells G.B."/>
            <person name="Sussman M.R."/>
        </authorList>
    </citation>
    <scope>NUCLEOTIDE SEQUENCE [LARGE SCALE GENOMIC DNA]</scope>
</reference>
<evidence type="ECO:0000256" key="12">
    <source>
        <dbReference type="SAM" id="MobiDB-lite"/>
    </source>
</evidence>
<reference evidence="14" key="3">
    <citation type="submission" date="2020-05" db="EMBL/GenBank/DDBJ databases">
        <title>Electrophorus electricus (electric eel) genome, fEleEle1, primary haplotype.</title>
        <authorList>
            <person name="Myers G."/>
            <person name="Meyer A."/>
            <person name="Fedrigo O."/>
            <person name="Formenti G."/>
            <person name="Rhie A."/>
            <person name="Tracey A."/>
            <person name="Sims Y."/>
            <person name="Jarvis E.D."/>
        </authorList>
    </citation>
    <scope>NUCLEOTIDE SEQUENCE [LARGE SCALE GENOMIC DNA]</scope>
</reference>
<evidence type="ECO:0000256" key="1">
    <source>
        <dbReference type="ARBA" id="ARBA00004114"/>
    </source>
</evidence>
<reference evidence="15" key="1">
    <citation type="journal article" date="2014" name="Science">
        <title>Nonhuman genetics. Genomic basis for the convergent evolution of electric organs.</title>
        <authorList>
            <person name="Gallant J.R."/>
            <person name="Traeger L.L."/>
            <person name="Volkening J.D."/>
            <person name="Moffett H."/>
            <person name="Chen P.H."/>
            <person name="Novina C.D."/>
            <person name="Phillips G.N.Jr."/>
            <person name="Anand R."/>
            <person name="Wells G.B."/>
            <person name="Pinch M."/>
            <person name="Guth R."/>
            <person name="Unguez G.A."/>
            <person name="Albert J.S."/>
            <person name="Zakon H.H."/>
            <person name="Samanta M.P."/>
            <person name="Sussman M.R."/>
        </authorList>
    </citation>
    <scope>NUCLEOTIDE SEQUENCE [LARGE SCALE GENOMIC DNA]</scope>
</reference>
<keyword evidence="8" id="KW-0966">Cell projection</keyword>
<dbReference type="InterPro" id="IPR011989">
    <property type="entry name" value="ARM-like"/>
</dbReference>